<evidence type="ECO:0000313" key="6">
    <source>
        <dbReference type="EMBL" id="USW49360.1"/>
    </source>
</evidence>
<feature type="region of interest" description="Disordered" evidence="4">
    <location>
        <begin position="449"/>
        <end position="498"/>
    </location>
</feature>
<feature type="compositionally biased region" description="Basic and acidic residues" evidence="4">
    <location>
        <begin position="344"/>
        <end position="355"/>
    </location>
</feature>
<dbReference type="InterPro" id="IPR019786">
    <property type="entry name" value="Zinc_finger_PHD-type_CS"/>
</dbReference>
<keyword evidence="3" id="KW-0862">Zinc</keyword>
<keyword evidence="2" id="KW-0863">Zinc-finger</keyword>
<evidence type="ECO:0000256" key="1">
    <source>
        <dbReference type="ARBA" id="ARBA00022723"/>
    </source>
</evidence>
<dbReference type="InterPro" id="IPR011011">
    <property type="entry name" value="Znf_FYVE_PHD"/>
</dbReference>
<feature type="region of interest" description="Disordered" evidence="4">
    <location>
        <begin position="285"/>
        <end position="397"/>
    </location>
</feature>
<dbReference type="AlphaFoldDB" id="A0A9Q9AMW8"/>
<evidence type="ECO:0000313" key="7">
    <source>
        <dbReference type="Proteomes" id="UP001056384"/>
    </source>
</evidence>
<evidence type="ECO:0000256" key="3">
    <source>
        <dbReference type="ARBA" id="ARBA00022833"/>
    </source>
</evidence>
<gene>
    <name evidence="6" type="ORF">Slin15195_G026790</name>
</gene>
<dbReference type="PROSITE" id="PS01359">
    <property type="entry name" value="ZF_PHD_1"/>
    <property type="match status" value="1"/>
</dbReference>
<keyword evidence="1" id="KW-0479">Metal-binding</keyword>
<proteinExistence type="predicted"/>
<name>A0A9Q9AMW8_9PEZI</name>
<feature type="compositionally biased region" description="Low complexity" evidence="4">
    <location>
        <begin position="356"/>
        <end position="373"/>
    </location>
</feature>
<dbReference type="InterPro" id="IPR013083">
    <property type="entry name" value="Znf_RING/FYVE/PHD"/>
</dbReference>
<dbReference type="SMART" id="SM00249">
    <property type="entry name" value="PHD"/>
    <property type="match status" value="1"/>
</dbReference>
<dbReference type="EMBL" id="CP099419">
    <property type="protein sequence ID" value="USW49360.1"/>
    <property type="molecule type" value="Genomic_DNA"/>
</dbReference>
<evidence type="ECO:0000256" key="2">
    <source>
        <dbReference type="ARBA" id="ARBA00022771"/>
    </source>
</evidence>
<reference evidence="6" key="1">
    <citation type="submission" date="2022-06" db="EMBL/GenBank/DDBJ databases">
        <title>Complete genome sequences of two strains of the flax pathogen Septoria linicola.</title>
        <authorList>
            <person name="Lapalu N."/>
            <person name="Simon A."/>
            <person name="Demenou B."/>
            <person name="Paumier D."/>
            <person name="Guillot M.-P."/>
            <person name="Gout L."/>
            <person name="Valade R."/>
        </authorList>
    </citation>
    <scope>NUCLEOTIDE SEQUENCE</scope>
    <source>
        <strain evidence="6">SE15195</strain>
    </source>
</reference>
<dbReference type="Proteomes" id="UP001056384">
    <property type="component" value="Chromosome 2"/>
</dbReference>
<feature type="compositionally biased region" description="Polar residues" evidence="4">
    <location>
        <begin position="485"/>
        <end position="498"/>
    </location>
</feature>
<feature type="compositionally biased region" description="Polar residues" evidence="4">
    <location>
        <begin position="378"/>
        <end position="396"/>
    </location>
</feature>
<feature type="compositionally biased region" description="Polar residues" evidence="4">
    <location>
        <begin position="324"/>
        <end position="333"/>
    </location>
</feature>
<keyword evidence="7" id="KW-1185">Reference proteome</keyword>
<protein>
    <submittedName>
        <fullName evidence="6">Zinc finger, PHD-type, Zinc finger, FYVE/PHD-type, Zinc finger, RING/FYVE/PHD-type</fullName>
    </submittedName>
</protein>
<organism evidence="6 7">
    <name type="scientific">Septoria linicola</name>
    <dbReference type="NCBI Taxonomy" id="215465"/>
    <lineage>
        <taxon>Eukaryota</taxon>
        <taxon>Fungi</taxon>
        <taxon>Dikarya</taxon>
        <taxon>Ascomycota</taxon>
        <taxon>Pezizomycotina</taxon>
        <taxon>Dothideomycetes</taxon>
        <taxon>Dothideomycetidae</taxon>
        <taxon>Mycosphaerellales</taxon>
        <taxon>Mycosphaerellaceae</taxon>
        <taxon>Septoria</taxon>
    </lineage>
</organism>
<feature type="domain" description="Zinc finger PHD-type" evidence="5">
    <location>
        <begin position="638"/>
        <end position="683"/>
    </location>
</feature>
<feature type="compositionally biased region" description="Basic and acidic residues" evidence="4">
    <location>
        <begin position="449"/>
        <end position="460"/>
    </location>
</feature>
<evidence type="ECO:0000259" key="5">
    <source>
        <dbReference type="SMART" id="SM00249"/>
    </source>
</evidence>
<evidence type="ECO:0000256" key="4">
    <source>
        <dbReference type="SAM" id="MobiDB-lite"/>
    </source>
</evidence>
<sequence>MEFDQAYNGAVDWNFPSPGATPTNAAYTPNVFHTPKTATFPSHFQDAFATPQMPSYTPRQAEFPNMAAVQRPQSSAEMQNNATYYAHMQMNGHQHSQAIAPPIPVAYQNSMMSPMYDTSRPQTAQPAPAMSYDAMHMQTPPPTRGSSVKKPQLQPVAFGTPSTIASRRFVSPQVAPQHAQHAHLAMHTQHPQLQFSPDMYQFSNFGPASAPVMPQTQLFWDQTPAPHHQQQPTLDDPFAPASSSSMQWSQAPVQQNIAPTAAFNTPAMHSFPTHATLQQPALAVQVHHSQPPTMTTTSVDPSLVYSSPIRPPEQPIQRSDSRQTKLQPSTSIKPATGRKASGNAEKKNVEYKRTDTIISTAESSSTASSFAPSRPIIQRSNTTGTTRAQSAQSFTGIDSLDRRNSVLQVPRTASPLKRVGIPHLGSISESRKCRPPSVVLTVDESGRARAVRTDVHRESSPAKSLRARYPGLYDSDSSDEESDNEATPSRSASFSFSKGQERLSKAARLDPSIENLDGLSIPRTSSAASMKVTPSRAAIAAAASLRRGNSLRKRTPSRNSQRRVASSAIDVAPMDILQDRRQSANEPEDFDRGSFELNEHNRRWSIMSQQSISPTHPPQFFEMQFPQSGARQPARQVRCQCGVNNERGQMVQCSSCTQFQHRDCVGIKEGSALPPKFTCFLCTKPTTRLQVSNRRR</sequence>
<feature type="region of interest" description="Disordered" evidence="4">
    <location>
        <begin position="547"/>
        <end position="569"/>
    </location>
</feature>
<feature type="compositionally biased region" description="Polar residues" evidence="4">
    <location>
        <begin position="287"/>
        <end position="300"/>
    </location>
</feature>
<dbReference type="Gene3D" id="3.30.40.10">
    <property type="entry name" value="Zinc/RING finger domain, C3HC4 (zinc finger)"/>
    <property type="match status" value="1"/>
</dbReference>
<dbReference type="SUPFAM" id="SSF57903">
    <property type="entry name" value="FYVE/PHD zinc finger"/>
    <property type="match status" value="1"/>
</dbReference>
<dbReference type="Pfam" id="PF20826">
    <property type="entry name" value="PHD_5"/>
    <property type="match status" value="1"/>
</dbReference>
<dbReference type="GO" id="GO:0008270">
    <property type="term" value="F:zinc ion binding"/>
    <property type="evidence" value="ECO:0007669"/>
    <property type="project" value="UniProtKB-KW"/>
</dbReference>
<dbReference type="InterPro" id="IPR001965">
    <property type="entry name" value="Znf_PHD"/>
</dbReference>
<accession>A0A9Q9AMW8</accession>